<dbReference type="AlphaFoldDB" id="A0A0D2AQ79"/>
<gene>
    <name evidence="2" type="ORF">PV09_00618</name>
</gene>
<name>A0A0D2AQ79_9PEZI</name>
<dbReference type="OrthoDB" id="3924980at2759"/>
<dbReference type="GeneID" id="27308591"/>
<feature type="transmembrane region" description="Helical" evidence="1">
    <location>
        <begin position="54"/>
        <end position="74"/>
    </location>
</feature>
<keyword evidence="1" id="KW-0812">Transmembrane</keyword>
<keyword evidence="3" id="KW-1185">Reference proteome</keyword>
<feature type="transmembrane region" description="Helical" evidence="1">
    <location>
        <begin position="13"/>
        <end position="34"/>
    </location>
</feature>
<evidence type="ECO:0000313" key="3">
    <source>
        <dbReference type="Proteomes" id="UP000053259"/>
    </source>
</evidence>
<dbReference type="VEuPathDB" id="FungiDB:PV09_00618"/>
<sequence length="151" mass="16280">MPLLRPINLPAPLIVQSVTLVGFGIYTTFFRGPIYSTADGHYSLFVPANPSPRVADTLTLLGIVTTGLQGAYLISSYMPLEENQFVHASVPARLFLSACMLSVCLVHRPHMSSGGFRELLTLGLVDGAAAAALGFQLGRFDGMVKNAERWL</sequence>
<dbReference type="EMBL" id="KN847530">
    <property type="protein sequence ID" value="KIW08665.1"/>
    <property type="molecule type" value="Genomic_DNA"/>
</dbReference>
<dbReference type="InParanoid" id="A0A0D2AQ79"/>
<keyword evidence="1" id="KW-0472">Membrane</keyword>
<dbReference type="Proteomes" id="UP000053259">
    <property type="component" value="Unassembled WGS sequence"/>
</dbReference>
<dbReference type="RefSeq" id="XP_016218534.1">
    <property type="nucleotide sequence ID" value="XM_016353381.1"/>
</dbReference>
<accession>A0A0D2AQ79</accession>
<evidence type="ECO:0000313" key="2">
    <source>
        <dbReference type="EMBL" id="KIW08665.1"/>
    </source>
</evidence>
<evidence type="ECO:0000256" key="1">
    <source>
        <dbReference type="SAM" id="Phobius"/>
    </source>
</evidence>
<dbReference type="HOGENOM" id="CLU_126668_0_0_1"/>
<proteinExistence type="predicted"/>
<protein>
    <submittedName>
        <fullName evidence="2">Uncharacterized protein</fullName>
    </submittedName>
</protein>
<keyword evidence="1" id="KW-1133">Transmembrane helix</keyword>
<organism evidence="2 3">
    <name type="scientific">Verruconis gallopava</name>
    <dbReference type="NCBI Taxonomy" id="253628"/>
    <lineage>
        <taxon>Eukaryota</taxon>
        <taxon>Fungi</taxon>
        <taxon>Dikarya</taxon>
        <taxon>Ascomycota</taxon>
        <taxon>Pezizomycotina</taxon>
        <taxon>Dothideomycetes</taxon>
        <taxon>Pleosporomycetidae</taxon>
        <taxon>Venturiales</taxon>
        <taxon>Sympoventuriaceae</taxon>
        <taxon>Verruconis</taxon>
    </lineage>
</organism>
<reference evidence="2 3" key="1">
    <citation type="submission" date="2015-01" db="EMBL/GenBank/DDBJ databases">
        <title>The Genome Sequence of Ochroconis gallopava CBS43764.</title>
        <authorList>
            <consortium name="The Broad Institute Genomics Platform"/>
            <person name="Cuomo C."/>
            <person name="de Hoog S."/>
            <person name="Gorbushina A."/>
            <person name="Stielow B."/>
            <person name="Teixiera M."/>
            <person name="Abouelleil A."/>
            <person name="Chapman S.B."/>
            <person name="Priest M."/>
            <person name="Young S.K."/>
            <person name="Wortman J."/>
            <person name="Nusbaum C."/>
            <person name="Birren B."/>
        </authorList>
    </citation>
    <scope>NUCLEOTIDE SEQUENCE [LARGE SCALE GENOMIC DNA]</scope>
    <source>
        <strain evidence="2 3">CBS 43764</strain>
    </source>
</reference>